<dbReference type="SUPFAM" id="SSF53955">
    <property type="entry name" value="Lysozyme-like"/>
    <property type="match status" value="1"/>
</dbReference>
<proteinExistence type="predicted"/>
<accession>A0AAD7JVF0</accession>
<protein>
    <submittedName>
        <fullName evidence="4">Glycoside hydrolase family 23 protein</fullName>
    </submittedName>
</protein>
<keyword evidence="5" id="KW-1185">Reference proteome</keyword>
<comment type="caution">
    <text evidence="4">The sequence shown here is derived from an EMBL/GenBank/DDBJ whole genome shotgun (WGS) entry which is preliminary data.</text>
</comment>
<name>A0AAD7JVF0_9AGAR</name>
<sequence>MLLALPFVILSAVLAVQANLAHVAHAPAHRHARISIPRAPLQSPNLRRRKSCVAPTKASTTSHTTTSHTTTSTKKTTSTTSTKKTTAAAAPTAVTLATTSGGTISVSDSACGSNGATTSITKTTGPNGAIGWLNCGLTWSGGWNPPYITIDQIKSKDLSSAVTESGTPFTACNAYVSLFEQYANQYGLPAIMLASFAMQESSCNPNTVGGAGEQGLMQLTSDKCGNAPGGNCKDVNYNIATGAAYIASTLKDNNGDLLLTIGGYNGWYKGMTKADATAAAYTSCCRCQNNLDYLFQFLNGWMQNVNAYSLGLGEYFNLNVCSD</sequence>
<organism evidence="4 5">
    <name type="scientific">Mycena maculata</name>
    <dbReference type="NCBI Taxonomy" id="230809"/>
    <lineage>
        <taxon>Eukaryota</taxon>
        <taxon>Fungi</taxon>
        <taxon>Dikarya</taxon>
        <taxon>Basidiomycota</taxon>
        <taxon>Agaricomycotina</taxon>
        <taxon>Agaricomycetes</taxon>
        <taxon>Agaricomycetidae</taxon>
        <taxon>Agaricales</taxon>
        <taxon>Marasmiineae</taxon>
        <taxon>Mycenaceae</taxon>
        <taxon>Mycena</taxon>
    </lineage>
</organism>
<feature type="chain" id="PRO_5041967316" evidence="2">
    <location>
        <begin position="19"/>
        <end position="323"/>
    </location>
</feature>
<evidence type="ECO:0000256" key="1">
    <source>
        <dbReference type="SAM" id="MobiDB-lite"/>
    </source>
</evidence>
<evidence type="ECO:0000259" key="3">
    <source>
        <dbReference type="Pfam" id="PF01464"/>
    </source>
</evidence>
<keyword evidence="4" id="KW-0378">Hydrolase</keyword>
<dbReference type="GO" id="GO:0016787">
    <property type="term" value="F:hydrolase activity"/>
    <property type="evidence" value="ECO:0007669"/>
    <property type="project" value="UniProtKB-KW"/>
</dbReference>
<feature type="region of interest" description="Disordered" evidence="1">
    <location>
        <begin position="30"/>
        <end position="89"/>
    </location>
</feature>
<dbReference type="InterPro" id="IPR008258">
    <property type="entry name" value="Transglycosylase_SLT_dom_1"/>
</dbReference>
<feature type="domain" description="Transglycosylase SLT" evidence="3">
    <location>
        <begin position="178"/>
        <end position="266"/>
    </location>
</feature>
<evidence type="ECO:0000313" key="4">
    <source>
        <dbReference type="EMBL" id="KAJ7772593.1"/>
    </source>
</evidence>
<keyword evidence="2" id="KW-0732">Signal</keyword>
<dbReference type="InterPro" id="IPR023346">
    <property type="entry name" value="Lysozyme-like_dom_sf"/>
</dbReference>
<evidence type="ECO:0000313" key="5">
    <source>
        <dbReference type="Proteomes" id="UP001215280"/>
    </source>
</evidence>
<feature type="signal peptide" evidence="2">
    <location>
        <begin position="1"/>
        <end position="18"/>
    </location>
</feature>
<dbReference type="Proteomes" id="UP001215280">
    <property type="component" value="Unassembled WGS sequence"/>
</dbReference>
<gene>
    <name evidence="4" type="ORF">DFH07DRAFT_165404</name>
</gene>
<reference evidence="4" key="1">
    <citation type="submission" date="2023-03" db="EMBL/GenBank/DDBJ databases">
        <title>Massive genome expansion in bonnet fungi (Mycena s.s.) driven by repeated elements and novel gene families across ecological guilds.</title>
        <authorList>
            <consortium name="Lawrence Berkeley National Laboratory"/>
            <person name="Harder C.B."/>
            <person name="Miyauchi S."/>
            <person name="Viragh M."/>
            <person name="Kuo A."/>
            <person name="Thoen E."/>
            <person name="Andreopoulos B."/>
            <person name="Lu D."/>
            <person name="Skrede I."/>
            <person name="Drula E."/>
            <person name="Henrissat B."/>
            <person name="Morin E."/>
            <person name="Kohler A."/>
            <person name="Barry K."/>
            <person name="LaButti K."/>
            <person name="Morin E."/>
            <person name="Salamov A."/>
            <person name="Lipzen A."/>
            <person name="Mereny Z."/>
            <person name="Hegedus B."/>
            <person name="Baldrian P."/>
            <person name="Stursova M."/>
            <person name="Weitz H."/>
            <person name="Taylor A."/>
            <person name="Grigoriev I.V."/>
            <person name="Nagy L.G."/>
            <person name="Martin F."/>
            <person name="Kauserud H."/>
        </authorList>
    </citation>
    <scope>NUCLEOTIDE SEQUENCE</scope>
    <source>
        <strain evidence="4">CBHHK188m</strain>
    </source>
</reference>
<dbReference type="EMBL" id="JARJLG010000019">
    <property type="protein sequence ID" value="KAJ7772593.1"/>
    <property type="molecule type" value="Genomic_DNA"/>
</dbReference>
<dbReference type="Pfam" id="PF01464">
    <property type="entry name" value="SLT"/>
    <property type="match status" value="1"/>
</dbReference>
<dbReference type="AlphaFoldDB" id="A0AAD7JVF0"/>
<evidence type="ECO:0000256" key="2">
    <source>
        <dbReference type="SAM" id="SignalP"/>
    </source>
</evidence>
<feature type="compositionally biased region" description="Low complexity" evidence="1">
    <location>
        <begin position="56"/>
        <end position="89"/>
    </location>
</feature>
<dbReference type="Gene3D" id="1.10.530.10">
    <property type="match status" value="1"/>
</dbReference>